<dbReference type="Gene3D" id="1.10.10.60">
    <property type="entry name" value="Homeodomain-like"/>
    <property type="match status" value="1"/>
</dbReference>
<proteinExistence type="predicted"/>
<dbReference type="AlphaFoldDB" id="A0A7W5AZM9"/>
<dbReference type="FunFam" id="1.10.10.60:FF:000141">
    <property type="entry name" value="TetR family transcriptional regulator"/>
    <property type="match status" value="1"/>
</dbReference>
<evidence type="ECO:0000256" key="6">
    <source>
        <dbReference type="SAM" id="MobiDB-lite"/>
    </source>
</evidence>
<dbReference type="InterPro" id="IPR023772">
    <property type="entry name" value="DNA-bd_HTH_TetR-type_CS"/>
</dbReference>
<evidence type="ECO:0000256" key="2">
    <source>
        <dbReference type="ARBA" id="ARBA00023015"/>
    </source>
</evidence>
<evidence type="ECO:0000256" key="4">
    <source>
        <dbReference type="ARBA" id="ARBA00023163"/>
    </source>
</evidence>
<evidence type="ECO:0000256" key="5">
    <source>
        <dbReference type="PROSITE-ProRule" id="PRU00335"/>
    </source>
</evidence>
<dbReference type="InterPro" id="IPR009057">
    <property type="entry name" value="Homeodomain-like_sf"/>
</dbReference>
<dbReference type="GO" id="GO:0000976">
    <property type="term" value="F:transcription cis-regulatory region binding"/>
    <property type="evidence" value="ECO:0007669"/>
    <property type="project" value="TreeGrafter"/>
</dbReference>
<keyword evidence="1" id="KW-0678">Repressor</keyword>
<evidence type="ECO:0000313" key="8">
    <source>
        <dbReference type="EMBL" id="MBB3111735.1"/>
    </source>
</evidence>
<dbReference type="Gene3D" id="1.10.357.10">
    <property type="entry name" value="Tetracycline Repressor, domain 2"/>
    <property type="match status" value="1"/>
</dbReference>
<dbReference type="PANTHER" id="PTHR30055">
    <property type="entry name" value="HTH-TYPE TRANSCRIPTIONAL REGULATOR RUTR"/>
    <property type="match status" value="1"/>
</dbReference>
<evidence type="ECO:0000256" key="1">
    <source>
        <dbReference type="ARBA" id="ARBA00022491"/>
    </source>
</evidence>
<name>A0A7W5AZM9_9BACL</name>
<gene>
    <name evidence="8" type="ORF">FHS18_003803</name>
</gene>
<dbReference type="InterPro" id="IPR050109">
    <property type="entry name" value="HTH-type_TetR-like_transc_reg"/>
</dbReference>
<dbReference type="SUPFAM" id="SSF46689">
    <property type="entry name" value="Homeodomain-like"/>
    <property type="match status" value="1"/>
</dbReference>
<dbReference type="Proteomes" id="UP000570361">
    <property type="component" value="Unassembled WGS sequence"/>
</dbReference>
<protein>
    <submittedName>
        <fullName evidence="8">AcrR family transcriptional regulator</fullName>
    </submittedName>
</protein>
<dbReference type="PROSITE" id="PS01081">
    <property type="entry name" value="HTH_TETR_1"/>
    <property type="match status" value="1"/>
</dbReference>
<dbReference type="RefSeq" id="WP_183601598.1">
    <property type="nucleotide sequence ID" value="NZ_JACHXK010000008.1"/>
</dbReference>
<reference evidence="8 9" key="1">
    <citation type="submission" date="2020-08" db="EMBL/GenBank/DDBJ databases">
        <title>Genomic Encyclopedia of Type Strains, Phase III (KMG-III): the genomes of soil and plant-associated and newly described type strains.</title>
        <authorList>
            <person name="Whitman W."/>
        </authorList>
    </citation>
    <scope>NUCLEOTIDE SEQUENCE [LARGE SCALE GENOMIC DNA]</scope>
    <source>
        <strain evidence="8 9">CECT 5862</strain>
    </source>
</reference>
<dbReference type="GO" id="GO:0003700">
    <property type="term" value="F:DNA-binding transcription factor activity"/>
    <property type="evidence" value="ECO:0007669"/>
    <property type="project" value="TreeGrafter"/>
</dbReference>
<keyword evidence="2" id="KW-0805">Transcription regulation</keyword>
<dbReference type="GO" id="GO:0045892">
    <property type="term" value="P:negative regulation of DNA-templated transcription"/>
    <property type="evidence" value="ECO:0007669"/>
    <property type="project" value="UniProtKB-ARBA"/>
</dbReference>
<feature type="DNA-binding region" description="H-T-H motif" evidence="5">
    <location>
        <begin position="42"/>
        <end position="61"/>
    </location>
</feature>
<dbReference type="EMBL" id="JACHXK010000008">
    <property type="protein sequence ID" value="MBB3111735.1"/>
    <property type="molecule type" value="Genomic_DNA"/>
</dbReference>
<keyword evidence="3 5" id="KW-0238">DNA-binding</keyword>
<feature type="domain" description="HTH tetR-type" evidence="7">
    <location>
        <begin position="19"/>
        <end position="79"/>
    </location>
</feature>
<dbReference type="Pfam" id="PF00440">
    <property type="entry name" value="TetR_N"/>
    <property type="match status" value="1"/>
</dbReference>
<dbReference type="InterPro" id="IPR036271">
    <property type="entry name" value="Tet_transcr_reg_TetR-rel_C_sf"/>
</dbReference>
<dbReference type="PROSITE" id="PS50977">
    <property type="entry name" value="HTH_TETR_2"/>
    <property type="match status" value="1"/>
</dbReference>
<accession>A0A7W5AZM9</accession>
<organism evidence="8 9">
    <name type="scientific">Paenibacillus phyllosphaerae</name>
    <dbReference type="NCBI Taxonomy" id="274593"/>
    <lineage>
        <taxon>Bacteria</taxon>
        <taxon>Bacillati</taxon>
        <taxon>Bacillota</taxon>
        <taxon>Bacilli</taxon>
        <taxon>Bacillales</taxon>
        <taxon>Paenibacillaceae</taxon>
        <taxon>Paenibacillus</taxon>
    </lineage>
</organism>
<evidence type="ECO:0000313" key="9">
    <source>
        <dbReference type="Proteomes" id="UP000570361"/>
    </source>
</evidence>
<dbReference type="PANTHER" id="PTHR30055:SF175">
    <property type="entry name" value="HTH-TYPE TRANSCRIPTIONAL REPRESSOR KSTR2"/>
    <property type="match status" value="1"/>
</dbReference>
<keyword evidence="4" id="KW-0804">Transcription</keyword>
<feature type="region of interest" description="Disordered" evidence="6">
    <location>
        <begin position="1"/>
        <end position="20"/>
    </location>
</feature>
<dbReference type="InterPro" id="IPR001647">
    <property type="entry name" value="HTH_TetR"/>
</dbReference>
<dbReference type="PRINTS" id="PR00455">
    <property type="entry name" value="HTHTETR"/>
</dbReference>
<evidence type="ECO:0000259" key="7">
    <source>
        <dbReference type="PROSITE" id="PS50977"/>
    </source>
</evidence>
<sequence>MDNNTSRIRGRPKHDTSREPVQDVLLRTAARLFMEKGYEQVSLDHIARACNVSKPSIYYHFANKPELFKASVIALLNMVNTKTAHLLDEAGDLESGLLNVAETRLANPHPEFEMIMKEAANYLSPDQLELIRAAEQQIYHLLASRFKLAMEQGEFRTNDPMLLAQTFSTMLLLGNRHDTRQQFASPSDLGKQIVDLFLHGASFAN</sequence>
<evidence type="ECO:0000256" key="3">
    <source>
        <dbReference type="ARBA" id="ARBA00023125"/>
    </source>
</evidence>
<comment type="caution">
    <text evidence="8">The sequence shown here is derived from an EMBL/GenBank/DDBJ whole genome shotgun (WGS) entry which is preliminary data.</text>
</comment>
<dbReference type="SUPFAM" id="SSF48498">
    <property type="entry name" value="Tetracyclin repressor-like, C-terminal domain"/>
    <property type="match status" value="1"/>
</dbReference>
<keyword evidence="9" id="KW-1185">Reference proteome</keyword>